<keyword evidence="1" id="KW-0472">Membrane</keyword>
<evidence type="ECO:0000313" key="3">
    <source>
        <dbReference type="Proteomes" id="UP000039046"/>
    </source>
</evidence>
<organism evidence="2 3">
    <name type="scientific">[Torrubiella] hemipterigena</name>
    <dbReference type="NCBI Taxonomy" id="1531966"/>
    <lineage>
        <taxon>Eukaryota</taxon>
        <taxon>Fungi</taxon>
        <taxon>Dikarya</taxon>
        <taxon>Ascomycota</taxon>
        <taxon>Pezizomycotina</taxon>
        <taxon>Sordariomycetes</taxon>
        <taxon>Hypocreomycetidae</taxon>
        <taxon>Hypocreales</taxon>
        <taxon>Clavicipitaceae</taxon>
        <taxon>Clavicipitaceae incertae sedis</taxon>
        <taxon>'Torrubiella' clade</taxon>
    </lineage>
</organism>
<dbReference type="AlphaFoldDB" id="A0A0A1TPT7"/>
<dbReference type="OrthoDB" id="407695at2759"/>
<dbReference type="Proteomes" id="UP000039046">
    <property type="component" value="Unassembled WGS sequence"/>
</dbReference>
<feature type="transmembrane region" description="Helical" evidence="1">
    <location>
        <begin position="29"/>
        <end position="47"/>
    </location>
</feature>
<reference evidence="2 3" key="1">
    <citation type="journal article" date="2015" name="Genome Announc.">
        <title>Draft Genome Sequence and Gene Annotation of the Entomopathogenic Fungus Verticillium hemipterigenum.</title>
        <authorList>
            <person name="Horn F."/>
            <person name="Habel A."/>
            <person name="Scharf D.H."/>
            <person name="Dworschak J."/>
            <person name="Brakhage A.A."/>
            <person name="Guthke R."/>
            <person name="Hertweck C."/>
            <person name="Linde J."/>
        </authorList>
    </citation>
    <scope>NUCLEOTIDE SEQUENCE [LARGE SCALE GENOMIC DNA]</scope>
</reference>
<feature type="transmembrane region" description="Helical" evidence="1">
    <location>
        <begin position="84"/>
        <end position="104"/>
    </location>
</feature>
<proteinExistence type="predicted"/>
<dbReference type="HOGENOM" id="CLU_1483006_0_0_1"/>
<feature type="transmembrane region" description="Helical" evidence="1">
    <location>
        <begin position="59"/>
        <end position="78"/>
    </location>
</feature>
<keyword evidence="1" id="KW-1133">Transmembrane helix</keyword>
<evidence type="ECO:0000256" key="1">
    <source>
        <dbReference type="SAM" id="Phobius"/>
    </source>
</evidence>
<evidence type="ECO:0000313" key="2">
    <source>
        <dbReference type="EMBL" id="CEJ93715.1"/>
    </source>
</evidence>
<sequence length="182" mass="20907">MEIGTLASIFTTLYFFYHAVVRPGRWGTFFAKLGVGLALYSIPLALLIDSTERDGDIQLAMATSLLSSTGLFLFIDWTRQWQTIFRHALYMILFQSATTIYVLYSNHDGLKLRHATFLVRRFPRMLINFWMVTLPETVLPAIKMSLQYLYLQNKSNIDELQADPKITLPIQYPDGTTTTILI</sequence>
<keyword evidence="3" id="KW-1185">Reference proteome</keyword>
<dbReference type="EMBL" id="CDHN01000006">
    <property type="protein sequence ID" value="CEJ93715.1"/>
    <property type="molecule type" value="Genomic_DNA"/>
</dbReference>
<accession>A0A0A1TPT7</accession>
<name>A0A0A1TPT7_9HYPO</name>
<keyword evidence="1" id="KW-0812">Transmembrane</keyword>
<gene>
    <name evidence="2" type="ORF">VHEMI09288</name>
</gene>
<protein>
    <submittedName>
        <fullName evidence="2">Uncharacterized protein</fullName>
    </submittedName>
</protein>